<comment type="caution">
    <text evidence="1">The sequence shown here is derived from an EMBL/GenBank/DDBJ whole genome shotgun (WGS) entry which is preliminary data.</text>
</comment>
<dbReference type="Proteomes" id="UP001139006">
    <property type="component" value="Unassembled WGS sequence"/>
</dbReference>
<proteinExistence type="predicted"/>
<evidence type="ECO:0000313" key="2">
    <source>
        <dbReference type="Proteomes" id="UP001139006"/>
    </source>
</evidence>
<dbReference type="InterPro" id="IPR036388">
    <property type="entry name" value="WH-like_DNA-bd_sf"/>
</dbReference>
<name>A0A9X2FJX7_9LACO</name>
<dbReference type="Gene3D" id="1.10.10.10">
    <property type="entry name" value="Winged helix-like DNA-binding domain superfamily/Winged helix DNA-binding domain"/>
    <property type="match status" value="1"/>
</dbReference>
<dbReference type="SUPFAM" id="SSF46785">
    <property type="entry name" value="Winged helix' DNA-binding domain"/>
    <property type="match status" value="1"/>
</dbReference>
<protein>
    <submittedName>
        <fullName evidence="1">Helix-turn-helix domain-containing protein</fullName>
    </submittedName>
</protein>
<keyword evidence="2" id="KW-1185">Reference proteome</keyword>
<reference evidence="1 2" key="1">
    <citation type="journal article" date="2023" name="Int. J. Syst. Evol. Microbiol.">
        <title>Ligilactobacillus ubinensis sp. nov., a novel species isolated from the wild ferment of a durian fruit (Durio zibethinus).</title>
        <authorList>
            <person name="Heng Y.C."/>
            <person name="Menon N."/>
            <person name="Chen B."/>
            <person name="Loo B.Z.L."/>
            <person name="Wong G.W.J."/>
            <person name="Lim A.C.H."/>
            <person name="Silvaraju S."/>
            <person name="Kittelmann S."/>
        </authorList>
    </citation>
    <scope>NUCLEOTIDE SEQUENCE [LARGE SCALE GENOMIC DNA]</scope>
    <source>
        <strain evidence="1 2">WILCCON 0076</strain>
    </source>
</reference>
<accession>A0A9X2FJX7</accession>
<dbReference type="RefSeq" id="WP_253360603.1">
    <property type="nucleotide sequence ID" value="NZ_JAIULA010000011.1"/>
</dbReference>
<organism evidence="1 2">
    <name type="scientific">Ligilactobacillus ubinensis</name>
    <dbReference type="NCBI Taxonomy" id="2876789"/>
    <lineage>
        <taxon>Bacteria</taxon>
        <taxon>Bacillati</taxon>
        <taxon>Bacillota</taxon>
        <taxon>Bacilli</taxon>
        <taxon>Lactobacillales</taxon>
        <taxon>Lactobacillaceae</taxon>
        <taxon>Ligilactobacillus</taxon>
    </lineage>
</organism>
<dbReference type="EMBL" id="JAIULA010000011">
    <property type="protein sequence ID" value="MCP0887062.1"/>
    <property type="molecule type" value="Genomic_DNA"/>
</dbReference>
<dbReference type="AlphaFoldDB" id="A0A9X2FJX7"/>
<dbReference type="Pfam" id="PF12840">
    <property type="entry name" value="HTH_20"/>
    <property type="match status" value="1"/>
</dbReference>
<gene>
    <name evidence="1" type="ORF">LB941_06900</name>
</gene>
<evidence type="ECO:0000313" key="1">
    <source>
        <dbReference type="EMBL" id="MCP0887062.1"/>
    </source>
</evidence>
<dbReference type="InterPro" id="IPR036390">
    <property type="entry name" value="WH_DNA-bd_sf"/>
</dbReference>
<sequence length="192" mass="22062">MSEKEVSELAKILADKRNITIIKVTNTKKGITIKEIAQELKVPVSQLYYPIKKLVEVDILELVAIKQVKNLQEYYYSSYKLNDHSSITDFMHHEENLNISSEWIAKHDNDFIKLFLYKTQLFLDSATSDIAKAKQNANYLTETKVGGLYSTVNLSKDARNKLLLDISKLISQAEKNDTGSEKSEVNFLVERW</sequence>